<organism evidence="1 2">
    <name type="scientific">Diploscapter pachys</name>
    <dbReference type="NCBI Taxonomy" id="2018661"/>
    <lineage>
        <taxon>Eukaryota</taxon>
        <taxon>Metazoa</taxon>
        <taxon>Ecdysozoa</taxon>
        <taxon>Nematoda</taxon>
        <taxon>Chromadorea</taxon>
        <taxon>Rhabditida</taxon>
        <taxon>Rhabditina</taxon>
        <taxon>Rhabditomorpha</taxon>
        <taxon>Rhabditoidea</taxon>
        <taxon>Rhabditidae</taxon>
        <taxon>Diploscapter</taxon>
    </lineage>
</organism>
<proteinExistence type="predicted"/>
<reference evidence="1 2" key="1">
    <citation type="journal article" date="2017" name="Curr. Biol.">
        <title>Genome architecture and evolution of a unichromosomal asexual nematode.</title>
        <authorList>
            <person name="Fradin H."/>
            <person name="Zegar C."/>
            <person name="Gutwein M."/>
            <person name="Lucas J."/>
            <person name="Kovtun M."/>
            <person name="Corcoran D."/>
            <person name="Baugh L.R."/>
            <person name="Kiontke K."/>
            <person name="Gunsalus K."/>
            <person name="Fitch D.H."/>
            <person name="Piano F."/>
        </authorList>
    </citation>
    <scope>NUCLEOTIDE SEQUENCE [LARGE SCALE GENOMIC DNA]</scope>
    <source>
        <strain evidence="1">PF1309</strain>
    </source>
</reference>
<dbReference type="Proteomes" id="UP000218231">
    <property type="component" value="Unassembled WGS sequence"/>
</dbReference>
<dbReference type="OrthoDB" id="5910539at2759"/>
<keyword evidence="2" id="KW-1185">Reference proteome</keyword>
<dbReference type="EMBL" id="LIAE01008398">
    <property type="protein sequence ID" value="PAV74159.1"/>
    <property type="molecule type" value="Genomic_DNA"/>
</dbReference>
<gene>
    <name evidence="1" type="ORF">WR25_01601</name>
</gene>
<dbReference type="AlphaFoldDB" id="A0A2A2KK09"/>
<sequence>MLREFLELFFNTLVSDHTWFISSNFIDIHSFGIIHSEFKLIQKLFKMLPTRLITERKELEKLMGYFKSKPLLPKYLRFYHAIKLDLENKLPFAKFQLYIRDTENAKYFYGIYIDEFYKNGRGGYVTLECEGEFDSDEFLIGFREAFSNTNIIGLIVATKRFTDPLIDFINDSGQEYGPISYIMPCCDYYMNKEKEVEILDYDPTELLKEQGYELSTADPDKDAGFIHKAWVFADPTHVEQTA</sequence>
<accession>A0A2A2KK09</accession>
<protein>
    <submittedName>
        <fullName evidence="1">Uncharacterized protein</fullName>
    </submittedName>
</protein>
<comment type="caution">
    <text evidence="1">The sequence shown here is derived from an EMBL/GenBank/DDBJ whole genome shotgun (WGS) entry which is preliminary data.</text>
</comment>
<evidence type="ECO:0000313" key="2">
    <source>
        <dbReference type="Proteomes" id="UP000218231"/>
    </source>
</evidence>
<name>A0A2A2KK09_9BILA</name>
<evidence type="ECO:0000313" key="1">
    <source>
        <dbReference type="EMBL" id="PAV74159.1"/>
    </source>
</evidence>